<gene>
    <name evidence="3" type="ORF">SAMN05216174_105291</name>
</gene>
<feature type="transmembrane region" description="Helical" evidence="2">
    <location>
        <begin position="229"/>
        <end position="254"/>
    </location>
</feature>
<organism evidence="3 4">
    <name type="scientific">Actinokineospora iranica</name>
    <dbReference type="NCBI Taxonomy" id="1271860"/>
    <lineage>
        <taxon>Bacteria</taxon>
        <taxon>Bacillati</taxon>
        <taxon>Actinomycetota</taxon>
        <taxon>Actinomycetes</taxon>
        <taxon>Pseudonocardiales</taxon>
        <taxon>Pseudonocardiaceae</taxon>
        <taxon>Actinokineospora</taxon>
    </lineage>
</organism>
<feature type="transmembrane region" description="Helical" evidence="2">
    <location>
        <begin position="409"/>
        <end position="432"/>
    </location>
</feature>
<sequence length="440" mass="46565">MVTAAPPEAERPSVLRKATRSATTTPGRLSVIAVGLLLLTVVTGLIGALTLQGKQATLDDLVDRREPLAAAAQQIFRSLSDADATAASAFLSGGVEPADLRARYERDIAQAGMALGKASSDVGGDSNASDQVAILSQQLPVYTGLIETARSNNRQGFPAGAAYLREASGLMRSKILPAAERLYDIDYERLTAEQKDARSFPWAAAVLVLGLLGALVATQRYLTRKTNRLLNVGLVTATVAVVVGLLWATVALLVEAAHVADAERNGSQQVDVLVQARINSLKCRADETLTLVARGDGPGYEREWQQLSATITGEGDANLLRQAKALASDDAIAGEVQQAVDNADAWLAAHRKVRELDDSGQYEEAVRFAIGDAPDSAAAAFGKLDKNLITALNAGRQEFFTQTTRAGQALTGLVPGVVVLALVAAIGITMGIRDRLREYR</sequence>
<dbReference type="EMBL" id="FMZZ01000005">
    <property type="protein sequence ID" value="SDC91689.1"/>
    <property type="molecule type" value="Genomic_DNA"/>
</dbReference>
<dbReference type="OrthoDB" id="3218196at2"/>
<feature type="transmembrane region" description="Helical" evidence="2">
    <location>
        <begin position="29"/>
        <end position="51"/>
    </location>
</feature>
<feature type="transmembrane region" description="Helical" evidence="2">
    <location>
        <begin position="199"/>
        <end position="217"/>
    </location>
</feature>
<proteinExistence type="predicted"/>
<evidence type="ECO:0000313" key="3">
    <source>
        <dbReference type="EMBL" id="SDC91689.1"/>
    </source>
</evidence>
<keyword evidence="2" id="KW-1133">Transmembrane helix</keyword>
<dbReference type="STRING" id="1271860.SAMN05216174_105291"/>
<keyword evidence="2" id="KW-0812">Transmembrane</keyword>
<accession>A0A1G6QH20</accession>
<evidence type="ECO:0000313" key="4">
    <source>
        <dbReference type="Proteomes" id="UP000199501"/>
    </source>
</evidence>
<keyword evidence="2" id="KW-0472">Membrane</keyword>
<evidence type="ECO:0008006" key="5">
    <source>
        <dbReference type="Google" id="ProtNLM"/>
    </source>
</evidence>
<evidence type="ECO:0000256" key="1">
    <source>
        <dbReference type="SAM" id="MobiDB-lite"/>
    </source>
</evidence>
<reference evidence="4" key="1">
    <citation type="submission" date="2016-10" db="EMBL/GenBank/DDBJ databases">
        <authorList>
            <person name="Varghese N."/>
            <person name="Submissions S."/>
        </authorList>
    </citation>
    <scope>NUCLEOTIDE SEQUENCE [LARGE SCALE GENOMIC DNA]</scope>
    <source>
        <strain evidence="4">IBRC-M 10403</strain>
    </source>
</reference>
<keyword evidence="4" id="KW-1185">Reference proteome</keyword>
<evidence type="ECO:0000256" key="2">
    <source>
        <dbReference type="SAM" id="Phobius"/>
    </source>
</evidence>
<protein>
    <recommendedName>
        <fullName evidence="5">Secreted protein</fullName>
    </recommendedName>
</protein>
<name>A0A1G6QH20_9PSEU</name>
<dbReference type="RefSeq" id="WP_091450318.1">
    <property type="nucleotide sequence ID" value="NZ_FMZZ01000005.1"/>
</dbReference>
<dbReference type="Proteomes" id="UP000199501">
    <property type="component" value="Unassembled WGS sequence"/>
</dbReference>
<feature type="region of interest" description="Disordered" evidence="1">
    <location>
        <begin position="1"/>
        <end position="21"/>
    </location>
</feature>
<dbReference type="AlphaFoldDB" id="A0A1G6QH20"/>